<sequence>MHHDALPTFIIIIEPTHLKELQSNVWNEEPFPSKLVVDNIPYEVGITYRGDHIRKFRKKSYRIDFGAYNRDFEGREIHLNAEFRDPSLIRNKLSFDFFQTIGSISPDCKHVFIELNGKPMGVYLQLESVDDLFLQKRQLPYGPIFYATNYHANFSLLTPRYNPKPSFLSGYVQKIGNDDDNRDLEMLIYKVNTIPRSDFGEEIARCVDIEKYLLWLCGVVCTQNYDGFIHNYAMYQNGETKLYQMIPWDYDATWGRDWNGQIMEYNYVPIEGYNTLTARLLDVKDIRNQYRLLLEEILETSFTVAALEPRITNLYKQLRPYLSLDPYKKKSINMFDSEPDFILRFISDRNIYLRRHLKDLI</sequence>
<reference evidence="1 2" key="1">
    <citation type="submission" date="2016-09" db="EMBL/GenBank/DDBJ databases">
        <title>Complete genome of Desulfosporosinus sp. OL.</title>
        <authorList>
            <person name="Mardanov A."/>
            <person name="Beletsky A."/>
            <person name="Panova A."/>
            <person name="Karnachuk O."/>
            <person name="Ravin N."/>
        </authorList>
    </citation>
    <scope>NUCLEOTIDE SEQUENCE [LARGE SCALE GENOMIC DNA]</scope>
    <source>
        <strain evidence="1 2">OL</strain>
    </source>
</reference>
<dbReference type="RefSeq" id="WP_075363965.1">
    <property type="nucleotide sequence ID" value="NZ_MLBF01000006.1"/>
</dbReference>
<dbReference type="PANTHER" id="PTHR40050">
    <property type="entry name" value="INNER SPORE COAT PROTEIN H"/>
    <property type="match status" value="1"/>
</dbReference>
<dbReference type="InterPro" id="IPR014867">
    <property type="entry name" value="Spore_coat_CotH_CotH2/3/7"/>
</dbReference>
<accession>A0A1Q8QZK9</accession>
<comment type="caution">
    <text evidence="1">The sequence shown here is derived from an EMBL/GenBank/DDBJ whole genome shotgun (WGS) entry which is preliminary data.</text>
</comment>
<dbReference type="PANTHER" id="PTHR40050:SF1">
    <property type="entry name" value="INNER SPORE COAT PROTEIN H"/>
    <property type="match status" value="1"/>
</dbReference>
<dbReference type="Proteomes" id="UP000186102">
    <property type="component" value="Unassembled WGS sequence"/>
</dbReference>
<dbReference type="AlphaFoldDB" id="A0A1Q8QZK9"/>
<protein>
    <submittedName>
        <fullName evidence="1">Inner spore coat protein H</fullName>
    </submittedName>
</protein>
<name>A0A1Q8QZK9_9FIRM</name>
<dbReference type="STRING" id="1888891.DSOL_1223"/>
<keyword evidence="1" id="KW-0167">Capsid protein</keyword>
<dbReference type="Pfam" id="PF08757">
    <property type="entry name" value="CotH"/>
    <property type="match status" value="1"/>
</dbReference>
<proteinExistence type="predicted"/>
<evidence type="ECO:0000313" key="1">
    <source>
        <dbReference type="EMBL" id="OLN32777.1"/>
    </source>
</evidence>
<dbReference type="OrthoDB" id="3235126at2"/>
<evidence type="ECO:0000313" key="2">
    <source>
        <dbReference type="Proteomes" id="UP000186102"/>
    </source>
</evidence>
<organism evidence="1 2">
    <name type="scientific">Desulfosporosinus metallidurans</name>
    <dbReference type="NCBI Taxonomy" id="1888891"/>
    <lineage>
        <taxon>Bacteria</taxon>
        <taxon>Bacillati</taxon>
        <taxon>Bacillota</taxon>
        <taxon>Clostridia</taxon>
        <taxon>Eubacteriales</taxon>
        <taxon>Desulfitobacteriaceae</taxon>
        <taxon>Desulfosporosinus</taxon>
    </lineage>
</organism>
<gene>
    <name evidence="1" type="ORF">DSOL_1223</name>
</gene>
<keyword evidence="1" id="KW-0946">Virion</keyword>
<keyword evidence="2" id="KW-1185">Reference proteome</keyword>
<dbReference type="EMBL" id="MLBF01000006">
    <property type="protein sequence ID" value="OLN32777.1"/>
    <property type="molecule type" value="Genomic_DNA"/>
</dbReference>